<dbReference type="PANTHER" id="PTHR32439">
    <property type="entry name" value="FERREDOXIN--NITRITE REDUCTASE, CHLOROPLASTIC"/>
    <property type="match status" value="1"/>
</dbReference>
<evidence type="ECO:0000256" key="6">
    <source>
        <dbReference type="ARBA" id="ARBA00023014"/>
    </source>
</evidence>
<proteinExistence type="predicted"/>
<keyword evidence="1" id="KW-0004">4Fe-4S</keyword>
<dbReference type="InterPro" id="IPR017896">
    <property type="entry name" value="4Fe4S_Fe-S-bd"/>
</dbReference>
<sequence>MAIPSQQEITRVKALGFLHNRGTDTFSARAVSKNGTMTAQQLKSLAECAEKYGNGRVAITSRLQVEMPGIHLEDVENVRQFALDAGLVIGGTGAKIRPLTACKGTTCVYGNADTQGICAQLYDRFFVGWGNVALPHKFKIAVGGCPNSCMKPSLNDFGIEAHRLPVYDLEKCRGCKKCFIAQKCPMRAIEVVEGKMRVEENLCTKCGVCIEKCPFGVTPPVTKPAFAIFVGGTWGKHTRMGTRLNRFYEREELETVLEKTLLWFKENAYVKERLGAAIDRVGVDAFEQAIASDDLLTRKEAILAAPVRERAV</sequence>
<dbReference type="Gene3D" id="3.30.413.10">
    <property type="entry name" value="Sulfite Reductase Hemoprotein, domain 1"/>
    <property type="match status" value="1"/>
</dbReference>
<dbReference type="AlphaFoldDB" id="A0A9D0ZK33"/>
<dbReference type="PROSITE" id="PS51379">
    <property type="entry name" value="4FE4S_FER_2"/>
    <property type="match status" value="2"/>
</dbReference>
<comment type="caution">
    <text evidence="8">The sequence shown here is derived from an EMBL/GenBank/DDBJ whole genome shotgun (WGS) entry which is preliminary data.</text>
</comment>
<dbReference type="GO" id="GO:0051539">
    <property type="term" value="F:4 iron, 4 sulfur cluster binding"/>
    <property type="evidence" value="ECO:0007669"/>
    <property type="project" value="UniProtKB-KW"/>
</dbReference>
<keyword evidence="4" id="KW-0560">Oxidoreductase</keyword>
<evidence type="ECO:0000256" key="1">
    <source>
        <dbReference type="ARBA" id="ARBA00022485"/>
    </source>
</evidence>
<dbReference type="EMBL" id="DVFZ01000033">
    <property type="protein sequence ID" value="HIQ82098.1"/>
    <property type="molecule type" value="Genomic_DNA"/>
</dbReference>
<evidence type="ECO:0000256" key="5">
    <source>
        <dbReference type="ARBA" id="ARBA00023004"/>
    </source>
</evidence>
<keyword evidence="2" id="KW-0349">Heme</keyword>
<reference evidence="8" key="2">
    <citation type="journal article" date="2021" name="PeerJ">
        <title>Extensive microbial diversity within the chicken gut microbiome revealed by metagenomics and culture.</title>
        <authorList>
            <person name="Gilroy R."/>
            <person name="Ravi A."/>
            <person name="Getino M."/>
            <person name="Pursley I."/>
            <person name="Horton D.L."/>
            <person name="Alikhan N.F."/>
            <person name="Baker D."/>
            <person name="Gharbi K."/>
            <person name="Hall N."/>
            <person name="Watson M."/>
            <person name="Adriaenssens E.M."/>
            <person name="Foster-Nyarko E."/>
            <person name="Jarju S."/>
            <person name="Secka A."/>
            <person name="Antonio M."/>
            <person name="Oren A."/>
            <person name="Chaudhuri R.R."/>
            <person name="La Ragione R."/>
            <person name="Hildebrand F."/>
            <person name="Pallen M.J."/>
        </authorList>
    </citation>
    <scope>NUCLEOTIDE SEQUENCE</scope>
    <source>
        <strain evidence="8">ChiSjej6B24-2974</strain>
    </source>
</reference>
<gene>
    <name evidence="8" type="ORF">IAA52_03230</name>
</gene>
<dbReference type="InterPro" id="IPR006067">
    <property type="entry name" value="NO2/SO3_Rdtase_4Fe4S_dom"/>
</dbReference>
<dbReference type="PROSITE" id="PS00198">
    <property type="entry name" value="4FE4S_FER_1"/>
    <property type="match status" value="1"/>
</dbReference>
<reference evidence="8" key="1">
    <citation type="submission" date="2020-10" db="EMBL/GenBank/DDBJ databases">
        <authorList>
            <person name="Gilroy R."/>
        </authorList>
    </citation>
    <scope>NUCLEOTIDE SEQUENCE</scope>
    <source>
        <strain evidence="8">ChiSjej6B24-2974</strain>
    </source>
</reference>
<protein>
    <submittedName>
        <fullName evidence="8">4Fe-4S binding protein</fullName>
    </submittedName>
</protein>
<dbReference type="PANTHER" id="PTHR32439:SF9">
    <property type="entry name" value="BLR3264 PROTEIN"/>
    <property type="match status" value="1"/>
</dbReference>
<dbReference type="InterPro" id="IPR051329">
    <property type="entry name" value="NIR_SIR_4Fe-4S"/>
</dbReference>
<dbReference type="InterPro" id="IPR045854">
    <property type="entry name" value="NO2/SO3_Rdtase_4Fe4S_sf"/>
</dbReference>
<keyword evidence="6" id="KW-0411">Iron-sulfur</keyword>
<feature type="domain" description="4Fe-4S ferredoxin-type" evidence="7">
    <location>
        <begin position="194"/>
        <end position="223"/>
    </location>
</feature>
<dbReference type="SUPFAM" id="SSF55124">
    <property type="entry name" value="Nitrite/Sulfite reductase N-terminal domain-like"/>
    <property type="match status" value="1"/>
</dbReference>
<dbReference type="Pfam" id="PF03460">
    <property type="entry name" value="NIR_SIR_ferr"/>
    <property type="match status" value="1"/>
</dbReference>
<dbReference type="SUPFAM" id="SSF56014">
    <property type="entry name" value="Nitrite and sulphite reductase 4Fe-4S domain-like"/>
    <property type="match status" value="1"/>
</dbReference>
<evidence type="ECO:0000313" key="9">
    <source>
        <dbReference type="Proteomes" id="UP000824260"/>
    </source>
</evidence>
<dbReference type="Gene3D" id="3.30.70.20">
    <property type="match status" value="1"/>
</dbReference>
<accession>A0A9D0ZK33</accession>
<dbReference type="GO" id="GO:0046872">
    <property type="term" value="F:metal ion binding"/>
    <property type="evidence" value="ECO:0007669"/>
    <property type="project" value="UniProtKB-KW"/>
</dbReference>
<organism evidence="8 9">
    <name type="scientific">Candidatus Pullichristensenella stercorigallinarum</name>
    <dbReference type="NCBI Taxonomy" id="2840909"/>
    <lineage>
        <taxon>Bacteria</taxon>
        <taxon>Bacillati</taxon>
        <taxon>Bacillota</taxon>
        <taxon>Clostridia</taxon>
        <taxon>Candidatus Pullichristensenella</taxon>
    </lineage>
</organism>
<keyword evidence="5" id="KW-0408">Iron</keyword>
<dbReference type="Gene3D" id="3.90.480.10">
    <property type="entry name" value="Sulfite Reductase Hemoprotein,Domain 2"/>
    <property type="match status" value="1"/>
</dbReference>
<dbReference type="Pfam" id="PF00037">
    <property type="entry name" value="Fer4"/>
    <property type="match status" value="1"/>
</dbReference>
<dbReference type="GO" id="GO:0020037">
    <property type="term" value="F:heme binding"/>
    <property type="evidence" value="ECO:0007669"/>
    <property type="project" value="InterPro"/>
</dbReference>
<dbReference type="Proteomes" id="UP000824260">
    <property type="component" value="Unassembled WGS sequence"/>
</dbReference>
<evidence type="ECO:0000313" key="8">
    <source>
        <dbReference type="EMBL" id="HIQ82098.1"/>
    </source>
</evidence>
<evidence type="ECO:0000256" key="4">
    <source>
        <dbReference type="ARBA" id="ARBA00023002"/>
    </source>
</evidence>
<keyword evidence="3" id="KW-0479">Metal-binding</keyword>
<name>A0A9D0ZK33_9FIRM</name>
<dbReference type="GO" id="GO:0016491">
    <property type="term" value="F:oxidoreductase activity"/>
    <property type="evidence" value="ECO:0007669"/>
    <property type="project" value="UniProtKB-KW"/>
</dbReference>
<dbReference type="Pfam" id="PF01077">
    <property type="entry name" value="NIR_SIR"/>
    <property type="match status" value="1"/>
</dbReference>
<dbReference type="InterPro" id="IPR036136">
    <property type="entry name" value="Nit/Sulf_reduc_fer-like_dom_sf"/>
</dbReference>
<evidence type="ECO:0000259" key="7">
    <source>
        <dbReference type="PROSITE" id="PS51379"/>
    </source>
</evidence>
<dbReference type="InterPro" id="IPR017900">
    <property type="entry name" value="4Fe4S_Fe_S_CS"/>
</dbReference>
<feature type="domain" description="4Fe-4S ferredoxin-type" evidence="7">
    <location>
        <begin position="163"/>
        <end position="193"/>
    </location>
</feature>
<evidence type="ECO:0000256" key="2">
    <source>
        <dbReference type="ARBA" id="ARBA00022617"/>
    </source>
</evidence>
<evidence type="ECO:0000256" key="3">
    <source>
        <dbReference type="ARBA" id="ARBA00022723"/>
    </source>
</evidence>
<dbReference type="InterPro" id="IPR005117">
    <property type="entry name" value="NiRdtase/SiRdtase_haem-b_fer"/>
</dbReference>
<dbReference type="SUPFAM" id="SSF54862">
    <property type="entry name" value="4Fe-4S ferredoxins"/>
    <property type="match status" value="1"/>
</dbReference>